<evidence type="ECO:0000313" key="7">
    <source>
        <dbReference type="Proteomes" id="UP000594220"/>
    </source>
</evidence>
<name>A0A7M4FVV8_CROPO</name>
<feature type="domain" description="Sulfotransferase" evidence="5">
    <location>
        <begin position="37"/>
        <end position="250"/>
    </location>
</feature>
<evidence type="ECO:0000313" key="6">
    <source>
        <dbReference type="Ensembl" id="ENSCPRP00005010959.1"/>
    </source>
</evidence>
<keyword evidence="2 3" id="KW-0808">Transferase</keyword>
<dbReference type="GeneTree" id="ENSGT00940000163403"/>
<dbReference type="AlphaFoldDB" id="A0A7M4FVV8"/>
<dbReference type="SUPFAM" id="SSF52540">
    <property type="entry name" value="P-loop containing nucleoside triphosphate hydrolases"/>
    <property type="match status" value="1"/>
</dbReference>
<dbReference type="Proteomes" id="UP000594220">
    <property type="component" value="Unplaced"/>
</dbReference>
<dbReference type="PANTHER" id="PTHR11783">
    <property type="entry name" value="SULFOTRANSFERASE SULT"/>
    <property type="match status" value="1"/>
</dbReference>
<feature type="region of interest" description="Disordered" evidence="4">
    <location>
        <begin position="317"/>
        <end position="339"/>
    </location>
</feature>
<accession>A0A7M4FVV8</accession>
<reference evidence="6" key="1">
    <citation type="submission" date="2025-08" db="UniProtKB">
        <authorList>
            <consortium name="Ensembl"/>
        </authorList>
    </citation>
    <scope>IDENTIFICATION</scope>
</reference>
<evidence type="ECO:0000256" key="3">
    <source>
        <dbReference type="RuleBase" id="RU361155"/>
    </source>
</evidence>
<dbReference type="GO" id="GO:0008146">
    <property type="term" value="F:sulfotransferase activity"/>
    <property type="evidence" value="ECO:0007669"/>
    <property type="project" value="InterPro"/>
</dbReference>
<dbReference type="Gene3D" id="3.40.50.300">
    <property type="entry name" value="P-loop containing nucleotide triphosphate hydrolases"/>
    <property type="match status" value="1"/>
</dbReference>
<dbReference type="InterPro" id="IPR027417">
    <property type="entry name" value="P-loop_NTPase"/>
</dbReference>
<reference evidence="6" key="2">
    <citation type="submission" date="2025-09" db="UniProtKB">
        <authorList>
            <consortium name="Ensembl"/>
        </authorList>
    </citation>
    <scope>IDENTIFICATION</scope>
</reference>
<evidence type="ECO:0000256" key="2">
    <source>
        <dbReference type="ARBA" id="ARBA00022679"/>
    </source>
</evidence>
<sequence length="492" mass="53407">MTEMEVTEHFAGIALPGHLHTQESLHAAAAFQFRAGDVVVATYPKSGTTWMQEILTLMYSKGDGQLAKTVPNWARAPWLEHIYFKDMMQAGREPRIITTHLPCHVLAPALKKAKAKVIYVARNPKDIVVSFYHFHKMAKFLPEPSSFEDFLMQFLNGTVQYGSWFDHVEGWLSQRSELDLFYITYEDLHREPRLGHPFLGCALRPEEVSAIQQHSSFSAMQKNAMVNYTLVSCDILDHSKGQFMRKGRTEGSRGGGLPSSQITPRPRQLCSLRPRSAPLCRPGTILGVLLAAQPVFSPRSFRPGRVCPGSKPGFPHPMWPATLTPASPLPRRDRGRLAGPLHTPAERLLQQGLPGEDAALQPAPPLAAGLSGAGGQGGAGHGPCPSCDSRTDTWLLSGRCPRLGWPLPAAGSTLGCAKLSPGHASAPAEGWRVDEAHGSQCWKPRLPSPPLCQRAWASPSAQTGVAGCRCCSLPAQLLQPAITQSPTVGGTD</sequence>
<proteinExistence type="inferred from homology"/>
<evidence type="ECO:0000259" key="5">
    <source>
        <dbReference type="Pfam" id="PF00685"/>
    </source>
</evidence>
<gene>
    <name evidence="6" type="primary">LOC109310726</name>
</gene>
<keyword evidence="7" id="KW-1185">Reference proteome</keyword>
<dbReference type="Ensembl" id="ENSCPRT00005012924.1">
    <property type="protein sequence ID" value="ENSCPRP00005010959.1"/>
    <property type="gene ID" value="ENSCPRG00005007793.1"/>
</dbReference>
<dbReference type="EC" id="2.8.2.-" evidence="3"/>
<dbReference type="InterPro" id="IPR000863">
    <property type="entry name" value="Sulfotransferase_dom"/>
</dbReference>
<organism evidence="6 7">
    <name type="scientific">Crocodylus porosus</name>
    <name type="common">Saltwater crocodile</name>
    <name type="synonym">Estuarine crocodile</name>
    <dbReference type="NCBI Taxonomy" id="8502"/>
    <lineage>
        <taxon>Eukaryota</taxon>
        <taxon>Metazoa</taxon>
        <taxon>Chordata</taxon>
        <taxon>Craniata</taxon>
        <taxon>Vertebrata</taxon>
        <taxon>Euteleostomi</taxon>
        <taxon>Archelosauria</taxon>
        <taxon>Archosauria</taxon>
        <taxon>Crocodylia</taxon>
        <taxon>Longirostres</taxon>
        <taxon>Crocodylidae</taxon>
        <taxon>Crocodylus</taxon>
    </lineage>
</organism>
<evidence type="ECO:0000256" key="4">
    <source>
        <dbReference type="SAM" id="MobiDB-lite"/>
    </source>
</evidence>
<evidence type="ECO:0000256" key="1">
    <source>
        <dbReference type="ARBA" id="ARBA00005771"/>
    </source>
</evidence>
<feature type="region of interest" description="Disordered" evidence="4">
    <location>
        <begin position="245"/>
        <end position="266"/>
    </location>
</feature>
<comment type="similarity">
    <text evidence="1 3">Belongs to the sulfotransferase 1 family.</text>
</comment>
<dbReference type="Pfam" id="PF00685">
    <property type="entry name" value="Sulfotransfer_1"/>
    <property type="match status" value="1"/>
</dbReference>
<protein>
    <recommendedName>
        <fullName evidence="3">Sulfotransferase</fullName>
        <ecNumber evidence="3">2.8.2.-</ecNumber>
    </recommendedName>
</protein>